<keyword evidence="7" id="KW-1185">Reference proteome</keyword>
<dbReference type="Proteomes" id="UP001055439">
    <property type="component" value="Chromosome 7"/>
</dbReference>
<feature type="chain" id="PRO_5038856340" evidence="3">
    <location>
        <begin position="26"/>
        <end position="658"/>
    </location>
</feature>
<feature type="transmembrane region" description="Helical" evidence="2">
    <location>
        <begin position="520"/>
        <end position="542"/>
    </location>
</feature>
<sequence length="658" mass="72961">MAAPSLPLLLLLSSAFSLLVPRSSAAAAAPLCCRSDLAFVSDLTSQCPRWIDLRSPLEVTLCYSLSILSIAVFLLAIGRGGFDGSAPVVLIEANSPAKRDFVAGESLDIELSHGESNGYYSVLFYASWCPFSSSVRPIFDVLSSMFPQTKHFVVEESTTMPSILSRYGIHSFPAIMLANRTAVVRYHGAKDLSALVQFYKKNTGFDPIAYLVVRQPTNSRKVRSLMHETGSPRELITTEPFLVLGALFMFLKIVVSSIPVVYAHLKALWVSRAWHPNLHVLGESSQLLARVLHVVDVKRLWSKLKLDNKTRKLRKKGASNARAWASTLTSVSLVPNSVTLPSPHSLMEKTYLEMDLEEWEFLPDSKSFLDSGHGSKKDVLLKEIIVDMNYFICPSHPMASDERLLPVVSVGKSSDDAVGREVKDIGVVASVIHANQPDVVSQVFFKKLKENEFVDMKMDSPKSGSRSAITPHAEPEHAQLEENEEEEMEMEKEEEDRTGPEIKGKACRDGFGFTICNRRLAGVGAFCSMGAAAAATICIFIFGGRQQQRNHKIQFKIYTDDKVVFIDRPRRRLVWTDRSLHSSNLSLRSVIADGEGGGAADDQAEAGTVSREGGSHDEGAHHVRRMLHQRLIHQSLYERLQESAPPDTMEEEQCKCNQ</sequence>
<feature type="signal peptide" evidence="3">
    <location>
        <begin position="1"/>
        <end position="25"/>
    </location>
</feature>
<keyword evidence="2" id="KW-1133">Transmembrane helix</keyword>
<evidence type="ECO:0000259" key="5">
    <source>
        <dbReference type="Pfam" id="PF20705"/>
    </source>
</evidence>
<feature type="compositionally biased region" description="Acidic residues" evidence="1">
    <location>
        <begin position="481"/>
        <end position="494"/>
    </location>
</feature>
<evidence type="ECO:0000256" key="2">
    <source>
        <dbReference type="SAM" id="Phobius"/>
    </source>
</evidence>
<keyword evidence="2" id="KW-0812">Transmembrane</keyword>
<dbReference type="Pfam" id="PF00085">
    <property type="entry name" value="Thioredoxin"/>
    <property type="match status" value="1"/>
</dbReference>
<keyword evidence="3" id="KW-0732">Signal</keyword>
<reference evidence="6" key="1">
    <citation type="submission" date="2022-05" db="EMBL/GenBank/DDBJ databases">
        <title>The Musa troglodytarum L. genome provides insights into the mechanism of non-climacteric behaviour and enrichment of carotenoids.</title>
        <authorList>
            <person name="Wang J."/>
        </authorList>
    </citation>
    <scope>NUCLEOTIDE SEQUENCE</scope>
    <source>
        <tissue evidence="6">Leaf</tissue>
    </source>
</reference>
<name>A0A9E7KM72_9LILI</name>
<evidence type="ECO:0000256" key="1">
    <source>
        <dbReference type="SAM" id="MobiDB-lite"/>
    </source>
</evidence>
<dbReference type="InterPro" id="IPR049224">
    <property type="entry name" value="DUF6821"/>
</dbReference>
<feature type="domain" description="DUF6821" evidence="5">
    <location>
        <begin position="438"/>
        <end position="563"/>
    </location>
</feature>
<feature type="region of interest" description="Disordered" evidence="1">
    <location>
        <begin position="457"/>
        <end position="501"/>
    </location>
</feature>
<protein>
    <submittedName>
        <fullName evidence="6">OsAPRL5 adenosine 5'-phosphosulfate reductase-like OsAPRL5</fullName>
    </submittedName>
</protein>
<dbReference type="PANTHER" id="PTHR47126">
    <property type="entry name" value="5'-ADENYLYLSULFATE REDUCTASE-LIKE 7"/>
    <property type="match status" value="1"/>
</dbReference>
<organism evidence="6 7">
    <name type="scientific">Musa troglodytarum</name>
    <name type="common">fe'i banana</name>
    <dbReference type="NCBI Taxonomy" id="320322"/>
    <lineage>
        <taxon>Eukaryota</taxon>
        <taxon>Viridiplantae</taxon>
        <taxon>Streptophyta</taxon>
        <taxon>Embryophyta</taxon>
        <taxon>Tracheophyta</taxon>
        <taxon>Spermatophyta</taxon>
        <taxon>Magnoliopsida</taxon>
        <taxon>Liliopsida</taxon>
        <taxon>Zingiberales</taxon>
        <taxon>Musaceae</taxon>
        <taxon>Musa</taxon>
    </lineage>
</organism>
<evidence type="ECO:0000313" key="7">
    <source>
        <dbReference type="Proteomes" id="UP001055439"/>
    </source>
</evidence>
<keyword evidence="2" id="KW-0472">Membrane</keyword>
<dbReference type="EMBL" id="CP097509">
    <property type="protein sequence ID" value="URE20959.1"/>
    <property type="molecule type" value="Genomic_DNA"/>
</dbReference>
<feature type="domain" description="Thioredoxin" evidence="4">
    <location>
        <begin position="119"/>
        <end position="200"/>
    </location>
</feature>
<dbReference type="InterPro" id="IPR036249">
    <property type="entry name" value="Thioredoxin-like_sf"/>
</dbReference>
<dbReference type="InterPro" id="IPR044794">
    <property type="entry name" value="APRL5/7"/>
</dbReference>
<proteinExistence type="predicted"/>
<dbReference type="PANTHER" id="PTHR47126:SF3">
    <property type="entry name" value="5'-ADENYLYLSULFATE REDUCTASE-LIKE 5"/>
    <property type="match status" value="1"/>
</dbReference>
<evidence type="ECO:0000256" key="3">
    <source>
        <dbReference type="SAM" id="SignalP"/>
    </source>
</evidence>
<dbReference type="Gene3D" id="3.40.30.10">
    <property type="entry name" value="Glutaredoxin"/>
    <property type="match status" value="1"/>
</dbReference>
<evidence type="ECO:0000259" key="4">
    <source>
        <dbReference type="Pfam" id="PF00085"/>
    </source>
</evidence>
<accession>A0A9E7KM72</accession>
<feature type="region of interest" description="Disordered" evidence="1">
    <location>
        <begin position="596"/>
        <end position="618"/>
    </location>
</feature>
<dbReference type="OrthoDB" id="1899781at2759"/>
<dbReference type="InterPro" id="IPR013766">
    <property type="entry name" value="Thioredoxin_domain"/>
</dbReference>
<evidence type="ECO:0000313" key="6">
    <source>
        <dbReference type="EMBL" id="URE20959.1"/>
    </source>
</evidence>
<dbReference type="Pfam" id="PF20705">
    <property type="entry name" value="DUF6821"/>
    <property type="match status" value="1"/>
</dbReference>
<dbReference type="CDD" id="cd02999">
    <property type="entry name" value="PDI_a_ERp44_like"/>
    <property type="match status" value="1"/>
</dbReference>
<dbReference type="SUPFAM" id="SSF52833">
    <property type="entry name" value="Thioredoxin-like"/>
    <property type="match status" value="1"/>
</dbReference>
<gene>
    <name evidence="6" type="ORF">MUK42_10607</name>
</gene>
<dbReference type="AlphaFoldDB" id="A0A9E7KM72"/>